<dbReference type="EMBL" id="PQFZ01000001">
    <property type="protein sequence ID" value="POR56922.1"/>
    <property type="molecule type" value="Genomic_DNA"/>
</dbReference>
<dbReference type="InterPro" id="IPR009506">
    <property type="entry name" value="YjiS-like"/>
</dbReference>
<evidence type="ECO:0000313" key="2">
    <source>
        <dbReference type="EMBL" id="POR56922.1"/>
    </source>
</evidence>
<dbReference type="Proteomes" id="UP000236919">
    <property type="component" value="Unassembled WGS sequence"/>
</dbReference>
<comment type="caution">
    <text evidence="2">The sequence shown here is derived from an EMBL/GenBank/DDBJ whole genome shotgun (WGS) entry which is preliminary data.</text>
</comment>
<sequence>MYALTSDFLHDTYELTDAMRPRRKTVLDRLAGQLAIGQIFGEQFLYEVHGPFIAPDPEPARRPLTTRLIKALSGRLSDIGRQRRLRRAANELSRLDDRMLKDIGISRSQIEAAAFGAPIRDLSR</sequence>
<gene>
    <name evidence="2" type="ORF">CYD53_101445</name>
</gene>
<reference evidence="2 3" key="1">
    <citation type="submission" date="2018-01" db="EMBL/GenBank/DDBJ databases">
        <title>Genomic Encyclopedia of Type Strains, Phase III (KMG-III): the genomes of soil and plant-associated and newly described type strains.</title>
        <authorList>
            <person name="Whitman W."/>
        </authorList>
    </citation>
    <scope>NUCLEOTIDE SEQUENCE [LARGE SCALE GENOMIC DNA]</scope>
    <source>
        <strain evidence="2 3">1131</strain>
    </source>
</reference>
<name>A0A2S4MQ94_9HYPH</name>
<feature type="domain" description="YjiS-like" evidence="1">
    <location>
        <begin position="79"/>
        <end position="111"/>
    </location>
</feature>
<accession>A0A2S4MQ94</accession>
<organism evidence="2 3">
    <name type="scientific">Bosea psychrotolerans</name>
    <dbReference type="NCBI Taxonomy" id="1871628"/>
    <lineage>
        <taxon>Bacteria</taxon>
        <taxon>Pseudomonadati</taxon>
        <taxon>Pseudomonadota</taxon>
        <taxon>Alphaproteobacteria</taxon>
        <taxon>Hyphomicrobiales</taxon>
        <taxon>Boseaceae</taxon>
        <taxon>Bosea</taxon>
    </lineage>
</organism>
<dbReference type="AlphaFoldDB" id="A0A2S4MQ94"/>
<evidence type="ECO:0000259" key="1">
    <source>
        <dbReference type="Pfam" id="PF06568"/>
    </source>
</evidence>
<proteinExistence type="predicted"/>
<dbReference type="Pfam" id="PF06568">
    <property type="entry name" value="YjiS-like"/>
    <property type="match status" value="1"/>
</dbReference>
<keyword evidence="3" id="KW-1185">Reference proteome</keyword>
<evidence type="ECO:0000313" key="3">
    <source>
        <dbReference type="Proteomes" id="UP000236919"/>
    </source>
</evidence>
<protein>
    <submittedName>
        <fullName evidence="2">Uncharacterized protein YjiS (DUF1127 family)</fullName>
    </submittedName>
</protein>